<gene>
    <name evidence="18" type="ORF">SAMN04487891_11210</name>
    <name evidence="19" type="ORF">SAMN05216293_3754</name>
</gene>
<dbReference type="Gene3D" id="3.80.30.20">
    <property type="entry name" value="tm_1862 like domain"/>
    <property type="match status" value="1"/>
</dbReference>
<keyword evidence="4" id="KW-0004">4Fe-4S</keyword>
<dbReference type="Gene3D" id="3.40.50.12160">
    <property type="entry name" value="Methylthiotransferase, N-terminal domain"/>
    <property type="match status" value="1"/>
</dbReference>
<dbReference type="Proteomes" id="UP000198940">
    <property type="component" value="Unassembled WGS sequence"/>
</dbReference>
<evidence type="ECO:0000256" key="2">
    <source>
        <dbReference type="ARBA" id="ARBA00002399"/>
    </source>
</evidence>
<reference evidence="19 20" key="1">
    <citation type="submission" date="2016-11" db="EMBL/GenBank/DDBJ databases">
        <authorList>
            <person name="Varghese N."/>
            <person name="Submissions S."/>
        </authorList>
    </citation>
    <scope>NUCLEOTIDE SEQUENCE [LARGE SCALE GENOMIC DNA]</scope>
    <source>
        <strain evidence="19 20">CGMCC 1.12174</strain>
        <strain evidence="18 21">DSM 26351</strain>
    </source>
</reference>
<comment type="catalytic activity">
    <reaction evidence="13">
        <text>N(6)-L-threonylcarbamoyladenosine(37) in tRNA + (sulfur carrier)-SH + AH2 + 2 S-adenosyl-L-methionine = 2-methylsulfanyl-N(6)-L-threonylcarbamoyladenosine(37) in tRNA + (sulfur carrier)-H + 5'-deoxyadenosine + L-methionine + A + S-adenosyl-L-homocysteine + 2 H(+)</text>
        <dbReference type="Rhea" id="RHEA:37075"/>
        <dbReference type="Rhea" id="RHEA-COMP:10163"/>
        <dbReference type="Rhea" id="RHEA-COMP:11092"/>
        <dbReference type="Rhea" id="RHEA-COMP:14737"/>
        <dbReference type="Rhea" id="RHEA-COMP:14739"/>
        <dbReference type="ChEBI" id="CHEBI:13193"/>
        <dbReference type="ChEBI" id="CHEBI:15378"/>
        <dbReference type="ChEBI" id="CHEBI:17319"/>
        <dbReference type="ChEBI" id="CHEBI:17499"/>
        <dbReference type="ChEBI" id="CHEBI:29917"/>
        <dbReference type="ChEBI" id="CHEBI:57844"/>
        <dbReference type="ChEBI" id="CHEBI:57856"/>
        <dbReference type="ChEBI" id="CHEBI:59789"/>
        <dbReference type="ChEBI" id="CHEBI:64428"/>
        <dbReference type="ChEBI" id="CHEBI:74418"/>
        <dbReference type="ChEBI" id="CHEBI:74420"/>
        <dbReference type="EC" id="2.8.4.5"/>
    </reaction>
</comment>
<dbReference type="SFLD" id="SFLDS00029">
    <property type="entry name" value="Radical_SAM"/>
    <property type="match status" value="1"/>
</dbReference>
<keyword evidence="9" id="KW-0479">Metal-binding</keyword>
<comment type="function">
    <text evidence="2">Catalyzes the methylthiolation of N6-threonylcarbamoyladenosine (t(6)A), leading to the formation of 2-methylthio-N6-threonylcarbamoyladenosine (ms(2)t(6)A) at position 37 in tRNAs that read codons beginning with adenine.</text>
</comment>
<dbReference type="GO" id="GO:0046872">
    <property type="term" value="F:metal ion binding"/>
    <property type="evidence" value="ECO:0007669"/>
    <property type="project" value="UniProtKB-KW"/>
</dbReference>
<evidence type="ECO:0000259" key="17">
    <source>
        <dbReference type="PROSITE" id="PS51918"/>
    </source>
</evidence>
<evidence type="ECO:0000256" key="3">
    <source>
        <dbReference type="ARBA" id="ARBA00013273"/>
    </source>
</evidence>
<dbReference type="Pfam" id="PF04055">
    <property type="entry name" value="Radical_SAM"/>
    <property type="match status" value="1"/>
</dbReference>
<dbReference type="SUPFAM" id="SSF102114">
    <property type="entry name" value="Radical SAM enzymes"/>
    <property type="match status" value="1"/>
</dbReference>
<evidence type="ECO:0000256" key="12">
    <source>
        <dbReference type="ARBA" id="ARBA00031213"/>
    </source>
</evidence>
<evidence type="ECO:0000256" key="9">
    <source>
        <dbReference type="ARBA" id="ARBA00022723"/>
    </source>
</evidence>
<dbReference type="STRING" id="1055723.SAMN05216293_3754"/>
<evidence type="ECO:0000256" key="5">
    <source>
        <dbReference type="ARBA" id="ARBA00022490"/>
    </source>
</evidence>
<dbReference type="PROSITE" id="PS51449">
    <property type="entry name" value="MTTASE_N"/>
    <property type="match status" value="1"/>
</dbReference>
<evidence type="ECO:0000256" key="6">
    <source>
        <dbReference type="ARBA" id="ARBA00022679"/>
    </source>
</evidence>
<dbReference type="InterPro" id="IPR013848">
    <property type="entry name" value="Methylthiotransferase_N"/>
</dbReference>
<dbReference type="EC" id="2.8.4.5" evidence="3"/>
<dbReference type="InterPro" id="IPR020612">
    <property type="entry name" value="Methylthiotransferase_CS"/>
</dbReference>
<comment type="caution">
    <text evidence="19">The sequence shown here is derived from an EMBL/GenBank/DDBJ whole genome shotgun (WGS) entry which is preliminary data.</text>
</comment>
<feature type="domain" description="Radical SAM core" evidence="17">
    <location>
        <begin position="209"/>
        <end position="443"/>
    </location>
</feature>
<dbReference type="EMBL" id="FRAT01000012">
    <property type="protein sequence ID" value="SHL56985.1"/>
    <property type="molecule type" value="Genomic_DNA"/>
</dbReference>
<dbReference type="InterPro" id="IPR023404">
    <property type="entry name" value="rSAM_horseshoe"/>
</dbReference>
<dbReference type="CDD" id="cd01335">
    <property type="entry name" value="Radical_SAM"/>
    <property type="match status" value="1"/>
</dbReference>
<dbReference type="SFLD" id="SFLDG01061">
    <property type="entry name" value="methylthiotransferase"/>
    <property type="match status" value="1"/>
</dbReference>
<evidence type="ECO:0000313" key="21">
    <source>
        <dbReference type="Proteomes" id="UP000198940"/>
    </source>
</evidence>
<accession>A0A1M7BPJ1</accession>
<name>A0A1M7BPJ1_9FLAO</name>
<dbReference type="FunFam" id="3.40.50.12160:FF:000004">
    <property type="entry name" value="Threonylcarbamoyladenosine tRNA methylthiotransferase MtaB"/>
    <property type="match status" value="1"/>
</dbReference>
<dbReference type="InterPro" id="IPR038135">
    <property type="entry name" value="Methylthiotransferase_N_sf"/>
</dbReference>
<evidence type="ECO:0000256" key="8">
    <source>
        <dbReference type="ARBA" id="ARBA00022694"/>
    </source>
</evidence>
<dbReference type="InterPro" id="IPR006467">
    <property type="entry name" value="MiaB-like_bact"/>
</dbReference>
<dbReference type="GO" id="GO:0051539">
    <property type="term" value="F:4 iron, 4 sulfur cluster binding"/>
    <property type="evidence" value="ECO:0007669"/>
    <property type="project" value="UniProtKB-KW"/>
</dbReference>
<protein>
    <recommendedName>
        <fullName evidence="15">Threonylcarbamoyladenosine tRNA methylthiotransferase MtaB</fullName>
        <ecNumber evidence="3">2.8.4.5</ecNumber>
    </recommendedName>
    <alternativeName>
        <fullName evidence="12">tRNA-t(6)A37 methylthiotransferase</fullName>
    </alternativeName>
</protein>
<comment type="similarity">
    <text evidence="14">Belongs to the methylthiotransferase family. MtaB subfamily.</text>
</comment>
<keyword evidence="8" id="KW-0819">tRNA processing</keyword>
<keyword evidence="11" id="KW-0411">Iron-sulfur</keyword>
<keyword evidence="5" id="KW-0963">Cytoplasm</keyword>
<evidence type="ECO:0000256" key="15">
    <source>
        <dbReference type="ARBA" id="ARBA00069898"/>
    </source>
</evidence>
<evidence type="ECO:0000256" key="10">
    <source>
        <dbReference type="ARBA" id="ARBA00023004"/>
    </source>
</evidence>
<keyword evidence="21" id="KW-1185">Reference proteome</keyword>
<evidence type="ECO:0000256" key="11">
    <source>
        <dbReference type="ARBA" id="ARBA00023014"/>
    </source>
</evidence>
<sequence length="513" mass="58173">MICFYGAKLEVKSADGFVQTSLVTLFKSSPILFWVGWQLCFAKPRLLFQLQSYSHNSQQIIIFAALKSDGQMNKKVAFYTLGCKLNFSETSTIARSFEKEDFERVDFSERADVYVINTCSVTENADKRFKTIVKQAQKANPEAFVAAVGCYAQLKPEELAAVDGVDLVLGATEKFKITDYLNDLTKNDKSEVHSCEIEEADFYVGSYAIGDRTRAFLKVQDGCDYKCTYCTIPLARGISRSDSLENVLHNAREIAAQDIKEIVLTGVNIGDYGKGEFGNKRHEHTFLDLVKALDQIDGIHRLRISSIEPNLLKNETIDFVAQSNSFVPHFHVPLQSGSDTILRLMRRRYLSNLYVDRVKRIKKAMPHACIGVDVIVGFPGETDEHFLETYHFLNELDISYLHVFTYSERDNTVAAEMGDVVPMNVRNKRSKMLRGLSVKKRRAFYESQLGSVRTVLFEGENKLGYIHGFTENYVKVKAPWNPELVNTLHQVELTSIDEDGLVRFEFVTDTILA</sequence>
<evidence type="ECO:0000256" key="1">
    <source>
        <dbReference type="ARBA" id="ARBA00001966"/>
    </source>
</evidence>
<evidence type="ECO:0000256" key="4">
    <source>
        <dbReference type="ARBA" id="ARBA00022485"/>
    </source>
</evidence>
<feature type="domain" description="MTTase N-terminal" evidence="16">
    <location>
        <begin position="74"/>
        <end position="186"/>
    </location>
</feature>
<evidence type="ECO:0000256" key="7">
    <source>
        <dbReference type="ARBA" id="ARBA00022691"/>
    </source>
</evidence>
<organism evidence="19 20">
    <name type="scientific">Flagellimonas taeanensis</name>
    <dbReference type="NCBI Taxonomy" id="1005926"/>
    <lineage>
        <taxon>Bacteria</taxon>
        <taxon>Pseudomonadati</taxon>
        <taxon>Bacteroidota</taxon>
        <taxon>Flavobacteriia</taxon>
        <taxon>Flavobacteriales</taxon>
        <taxon>Flavobacteriaceae</taxon>
        <taxon>Flagellimonas</taxon>
    </lineage>
</organism>
<dbReference type="PROSITE" id="PS01278">
    <property type="entry name" value="MTTASE_RADICAL"/>
    <property type="match status" value="1"/>
</dbReference>
<comment type="cofactor">
    <cofactor evidence="1">
        <name>[4Fe-4S] cluster</name>
        <dbReference type="ChEBI" id="CHEBI:49883"/>
    </cofactor>
</comment>
<evidence type="ECO:0000313" key="20">
    <source>
        <dbReference type="Proteomes" id="UP000184031"/>
    </source>
</evidence>
<dbReference type="PANTHER" id="PTHR43020:SF2">
    <property type="entry name" value="MITOCHONDRIAL TRNA METHYLTHIOTRANSFERASE CDK5RAP1"/>
    <property type="match status" value="1"/>
</dbReference>
<evidence type="ECO:0000313" key="19">
    <source>
        <dbReference type="EMBL" id="SHL56985.1"/>
    </source>
</evidence>
<dbReference type="InterPro" id="IPR058240">
    <property type="entry name" value="rSAM_sf"/>
</dbReference>
<dbReference type="FunFam" id="3.80.30.20:FF:000001">
    <property type="entry name" value="tRNA-2-methylthio-N(6)-dimethylallyladenosine synthase 2"/>
    <property type="match status" value="1"/>
</dbReference>
<dbReference type="NCBIfam" id="TIGR00089">
    <property type="entry name" value="MiaB/RimO family radical SAM methylthiotransferase"/>
    <property type="match status" value="1"/>
</dbReference>
<evidence type="ECO:0000259" key="16">
    <source>
        <dbReference type="PROSITE" id="PS51449"/>
    </source>
</evidence>
<dbReference type="InterPro" id="IPR005839">
    <property type="entry name" value="Methylthiotransferase"/>
</dbReference>
<dbReference type="GO" id="GO:0035597">
    <property type="term" value="F:tRNA-2-methylthio-N(6)-dimethylallyladenosine(37) synthase activity"/>
    <property type="evidence" value="ECO:0007669"/>
    <property type="project" value="TreeGrafter"/>
</dbReference>
<dbReference type="PROSITE" id="PS51918">
    <property type="entry name" value="RADICAL_SAM"/>
    <property type="match status" value="1"/>
</dbReference>
<dbReference type="Proteomes" id="UP000184031">
    <property type="component" value="Unassembled WGS sequence"/>
</dbReference>
<dbReference type="GO" id="GO:0005829">
    <property type="term" value="C:cytosol"/>
    <property type="evidence" value="ECO:0007669"/>
    <property type="project" value="TreeGrafter"/>
</dbReference>
<dbReference type="GO" id="GO:0035598">
    <property type="term" value="F:tRNA (N(6)-L-threonylcarbamoyladenosine(37)-C(2))-methylthiotransferase activity"/>
    <property type="evidence" value="ECO:0007669"/>
    <property type="project" value="UniProtKB-EC"/>
</dbReference>
<keyword evidence="6" id="KW-0808">Transferase</keyword>
<keyword evidence="10" id="KW-0408">Iron</keyword>
<dbReference type="SFLD" id="SFLDG01082">
    <property type="entry name" value="B12-binding_domain_containing"/>
    <property type="match status" value="1"/>
</dbReference>
<dbReference type="SMART" id="SM00729">
    <property type="entry name" value="Elp3"/>
    <property type="match status" value="1"/>
</dbReference>
<dbReference type="PANTHER" id="PTHR43020">
    <property type="entry name" value="CDK5 REGULATORY SUBUNIT-ASSOCIATED PROTEIN 1"/>
    <property type="match status" value="1"/>
</dbReference>
<proteinExistence type="inferred from homology"/>
<dbReference type="EMBL" id="FOKU01000012">
    <property type="protein sequence ID" value="SFC48304.1"/>
    <property type="molecule type" value="Genomic_DNA"/>
</dbReference>
<evidence type="ECO:0000256" key="13">
    <source>
        <dbReference type="ARBA" id="ARBA00051661"/>
    </source>
</evidence>
<evidence type="ECO:0000313" key="18">
    <source>
        <dbReference type="EMBL" id="SFC48304.1"/>
    </source>
</evidence>
<keyword evidence="7" id="KW-0949">S-adenosyl-L-methionine</keyword>
<dbReference type="InterPro" id="IPR007197">
    <property type="entry name" value="rSAM"/>
</dbReference>
<evidence type="ECO:0000256" key="14">
    <source>
        <dbReference type="ARBA" id="ARBA00061574"/>
    </source>
</evidence>
<dbReference type="Pfam" id="PF00919">
    <property type="entry name" value="UPF0004"/>
    <property type="match status" value="1"/>
</dbReference>
<dbReference type="NCBIfam" id="TIGR01579">
    <property type="entry name" value="MiaB-like-C"/>
    <property type="match status" value="1"/>
</dbReference>
<dbReference type="InterPro" id="IPR006638">
    <property type="entry name" value="Elp3/MiaA/NifB-like_rSAM"/>
</dbReference>
<dbReference type="AlphaFoldDB" id="A0A1M7BPJ1"/>